<evidence type="ECO:0000256" key="2">
    <source>
        <dbReference type="ARBA" id="ARBA00006448"/>
    </source>
</evidence>
<comment type="caution">
    <text evidence="9">The sequence shown here is derived from an EMBL/GenBank/DDBJ whole genome shotgun (WGS) entry which is preliminary data.</text>
</comment>
<gene>
    <name evidence="9" type="ORF">HALOF300_01989</name>
</gene>
<dbReference type="EMBL" id="CACRYJ010000028">
    <property type="protein sequence ID" value="VZO36848.1"/>
    <property type="molecule type" value="Genomic_DNA"/>
</dbReference>
<evidence type="ECO:0000256" key="5">
    <source>
        <dbReference type="ARBA" id="ARBA00022989"/>
    </source>
</evidence>
<organism evidence="9 10">
    <name type="scientific">Occultella aeris</name>
    <dbReference type="NCBI Taxonomy" id="2761496"/>
    <lineage>
        <taxon>Bacteria</taxon>
        <taxon>Bacillati</taxon>
        <taxon>Actinomycetota</taxon>
        <taxon>Actinomycetes</taxon>
        <taxon>Micrococcales</taxon>
        <taxon>Ruaniaceae</taxon>
        <taxon>Occultella</taxon>
    </lineage>
</organism>
<evidence type="ECO:0000256" key="7">
    <source>
        <dbReference type="SAM" id="Phobius"/>
    </source>
</evidence>
<evidence type="ECO:0000256" key="1">
    <source>
        <dbReference type="ARBA" id="ARBA00004651"/>
    </source>
</evidence>
<evidence type="ECO:0000313" key="10">
    <source>
        <dbReference type="Proteomes" id="UP000419743"/>
    </source>
</evidence>
<dbReference type="Gene3D" id="3.30.240.20">
    <property type="entry name" value="bsu07140 like domains"/>
    <property type="match status" value="1"/>
</dbReference>
<dbReference type="GO" id="GO:0005886">
    <property type="term" value="C:plasma membrane"/>
    <property type="evidence" value="ECO:0007669"/>
    <property type="project" value="UniProtKB-SubCell"/>
</dbReference>
<keyword evidence="10" id="KW-1185">Reference proteome</keyword>
<dbReference type="PANTHER" id="PTHR34582:SF6">
    <property type="entry name" value="UPF0702 TRANSMEMBRANE PROTEIN YCAP"/>
    <property type="match status" value="1"/>
</dbReference>
<evidence type="ECO:0000259" key="8">
    <source>
        <dbReference type="Pfam" id="PF04239"/>
    </source>
</evidence>
<evidence type="ECO:0000256" key="4">
    <source>
        <dbReference type="ARBA" id="ARBA00022692"/>
    </source>
</evidence>
<comment type="similarity">
    <text evidence="2">Belongs to the UPF0702 family.</text>
</comment>
<dbReference type="Pfam" id="PF04239">
    <property type="entry name" value="DUF421"/>
    <property type="match status" value="1"/>
</dbReference>
<reference evidence="9 10" key="1">
    <citation type="submission" date="2019-11" db="EMBL/GenBank/DDBJ databases">
        <authorList>
            <person name="Criscuolo A."/>
        </authorList>
    </citation>
    <scope>NUCLEOTIDE SEQUENCE [LARGE SCALE GENOMIC DNA]</scope>
    <source>
        <strain evidence="9">CIP111667</strain>
    </source>
</reference>
<keyword evidence="4 7" id="KW-0812">Transmembrane</keyword>
<dbReference type="RefSeq" id="WP_156740794.1">
    <property type="nucleotide sequence ID" value="NZ_CACRYJ010000028.1"/>
</dbReference>
<sequence length="159" mass="17200">MDIVIRAAVVFLFLWFITRVVGRSTLGELSSFQLIVFITMGDLVQQAVTQQDYSVTAAVLAVGTFAILTIAISWVNARWRPAARITHGLPVVVFADGEPALPVMRRERLSLDDFMAAARGQGITSFAQIRLAVLETNGQLSFITAEGPEAGAPEEPKPG</sequence>
<keyword evidence="3" id="KW-1003">Cell membrane</keyword>
<evidence type="ECO:0000256" key="3">
    <source>
        <dbReference type="ARBA" id="ARBA00022475"/>
    </source>
</evidence>
<evidence type="ECO:0000313" key="9">
    <source>
        <dbReference type="EMBL" id="VZO36848.1"/>
    </source>
</evidence>
<feature type="domain" description="YetF C-terminal" evidence="8">
    <location>
        <begin position="79"/>
        <end position="147"/>
    </location>
</feature>
<proteinExistence type="inferred from homology"/>
<dbReference type="InterPro" id="IPR007353">
    <property type="entry name" value="DUF421"/>
</dbReference>
<dbReference type="PANTHER" id="PTHR34582">
    <property type="entry name" value="UPF0702 TRANSMEMBRANE PROTEIN YCAP"/>
    <property type="match status" value="1"/>
</dbReference>
<protein>
    <recommendedName>
        <fullName evidence="8">YetF C-terminal domain-containing protein</fullName>
    </recommendedName>
</protein>
<feature type="transmembrane region" description="Helical" evidence="7">
    <location>
        <begin position="53"/>
        <end position="75"/>
    </location>
</feature>
<dbReference type="Proteomes" id="UP000419743">
    <property type="component" value="Unassembled WGS sequence"/>
</dbReference>
<dbReference type="InterPro" id="IPR023090">
    <property type="entry name" value="UPF0702_alpha/beta_dom_sf"/>
</dbReference>
<keyword evidence="5 7" id="KW-1133">Transmembrane helix</keyword>
<accession>A0A7M4DIN6</accession>
<keyword evidence="6 7" id="KW-0472">Membrane</keyword>
<name>A0A7M4DIN6_9MICO</name>
<comment type="subcellular location">
    <subcellularLocation>
        <location evidence="1">Cell membrane</location>
        <topology evidence="1">Multi-pass membrane protein</topology>
    </subcellularLocation>
</comment>
<dbReference type="AlphaFoldDB" id="A0A7M4DIN6"/>
<evidence type="ECO:0000256" key="6">
    <source>
        <dbReference type="ARBA" id="ARBA00023136"/>
    </source>
</evidence>